<gene>
    <name evidence="2" type="ORF">HMPREF0027_1734</name>
</gene>
<evidence type="ECO:0000313" key="3">
    <source>
        <dbReference type="Proteomes" id="UP000005467"/>
    </source>
</evidence>
<dbReference type="EMBL" id="AEVG01000117">
    <property type="protein sequence ID" value="EFX91237.1"/>
    <property type="molecule type" value="Genomic_DNA"/>
</dbReference>
<name>E8KIR7_9PAST</name>
<keyword evidence="1" id="KW-0732">Signal</keyword>
<dbReference type="Proteomes" id="UP000005467">
    <property type="component" value="Unassembled WGS sequence"/>
</dbReference>
<dbReference type="AlphaFoldDB" id="E8KIR7"/>
<keyword evidence="3" id="KW-1185">Reference proteome</keyword>
<feature type="chain" id="PRO_5003223703" evidence="1">
    <location>
        <begin position="29"/>
        <end position="277"/>
    </location>
</feature>
<evidence type="ECO:0000256" key="1">
    <source>
        <dbReference type="SAM" id="SignalP"/>
    </source>
</evidence>
<dbReference type="HOGENOM" id="CLU_1048898_0_0_6"/>
<protein>
    <submittedName>
        <fullName evidence="2">Uncharacterized protein</fullName>
    </submittedName>
</protein>
<reference evidence="2 3" key="1">
    <citation type="submission" date="2011-01" db="EMBL/GenBank/DDBJ databases">
        <authorList>
            <person name="Muzny D."/>
            <person name="Qin X."/>
            <person name="Deng J."/>
            <person name="Jiang H."/>
            <person name="Liu Y."/>
            <person name="Qu J."/>
            <person name="Song X.-Z."/>
            <person name="Zhang L."/>
            <person name="Thornton R."/>
            <person name="Coyle M."/>
            <person name="Francisco L."/>
            <person name="Jackson L."/>
            <person name="Javaid M."/>
            <person name="Korchina V."/>
            <person name="Kovar C."/>
            <person name="Mata R."/>
            <person name="Mathew T."/>
            <person name="Ngo R."/>
            <person name="Nguyen L."/>
            <person name="Nguyen N."/>
            <person name="Okwuonu G."/>
            <person name="Ongeri F."/>
            <person name="Pham C."/>
            <person name="Simmons D."/>
            <person name="Wilczek-Boney K."/>
            <person name="Hale W."/>
            <person name="Jakkamsetti A."/>
            <person name="Pham P."/>
            <person name="Ruth R."/>
            <person name="San Lucas F."/>
            <person name="Warren J."/>
            <person name="Zhang J."/>
            <person name="Zhao Z."/>
            <person name="Zhou C."/>
            <person name="Zhu D."/>
            <person name="Lee S."/>
            <person name="Bess C."/>
            <person name="Blankenburg K."/>
            <person name="Forbes L."/>
            <person name="Fu Q."/>
            <person name="Gubbala S."/>
            <person name="Hirani K."/>
            <person name="Jayaseelan J.C."/>
            <person name="Lara F."/>
            <person name="Munidasa M."/>
            <person name="Palculict T."/>
            <person name="Patil S."/>
            <person name="Pu L.-L."/>
            <person name="Saada N."/>
            <person name="Tang L."/>
            <person name="Weissenberger G."/>
            <person name="Zhu Y."/>
            <person name="Hemphill L."/>
            <person name="Shang Y."/>
            <person name="Youmans B."/>
            <person name="Ayvaz T."/>
            <person name="Ross M."/>
            <person name="Santibanez J."/>
            <person name="Aqrawi P."/>
            <person name="Gross S."/>
            <person name="Joshi V."/>
            <person name="Fowler G."/>
            <person name="Nazareth L."/>
            <person name="Reid J."/>
            <person name="Worley K."/>
            <person name="Petrosino J."/>
            <person name="Highlander S."/>
            <person name="Gibbs R."/>
        </authorList>
    </citation>
    <scope>NUCLEOTIDE SEQUENCE [LARGE SCALE GENOMIC DNA]</scope>
    <source>
        <strain evidence="2 3">ATCC 25976</strain>
    </source>
</reference>
<feature type="signal peptide" evidence="1">
    <location>
        <begin position="1"/>
        <end position="28"/>
    </location>
</feature>
<sequence length="277" mass="30533">MELTMKKLMNKTFLTSLVCLFVNASAFANDDVQFNRYEQAKLRIAYEGQAGELLQQLAQSLKVGFITYELDTSRPVSIPNNGEVTIKSLTQQLESQLPNTDIRFEKIGSRLFLVASNKGGEPLIAKKQSIEQFISEAIFSSDEESAPVTVTTAATAQTNNTSAQTSESAQKLQSIIDIVTNKEAIAKSKNKTPQYQVAGKEKLGLQNIRVTPLGTFLVFADNVNVKALRVTGRFEDIAQHDNLIAIVHKERASPAEIEVTDKNGKKLLLKKSIVKSK</sequence>
<organism evidence="2 3">
    <name type="scientific">Actinobacillus ureae ATCC 25976</name>
    <dbReference type="NCBI Taxonomy" id="887324"/>
    <lineage>
        <taxon>Bacteria</taxon>
        <taxon>Pseudomonadati</taxon>
        <taxon>Pseudomonadota</taxon>
        <taxon>Gammaproteobacteria</taxon>
        <taxon>Pasteurellales</taxon>
        <taxon>Pasteurellaceae</taxon>
        <taxon>Actinobacillus</taxon>
    </lineage>
</organism>
<evidence type="ECO:0000313" key="2">
    <source>
        <dbReference type="EMBL" id="EFX91237.1"/>
    </source>
</evidence>
<accession>E8KIR7</accession>
<proteinExistence type="predicted"/>
<comment type="caution">
    <text evidence="2">The sequence shown here is derived from an EMBL/GenBank/DDBJ whole genome shotgun (WGS) entry which is preliminary data.</text>
</comment>